<gene>
    <name evidence="1" type="ORF">DY000_02062834</name>
</gene>
<evidence type="ECO:0000313" key="1">
    <source>
        <dbReference type="EMBL" id="KAF3518940.1"/>
    </source>
</evidence>
<organism evidence="1 2">
    <name type="scientific">Brassica cretica</name>
    <name type="common">Mustard</name>
    <dbReference type="NCBI Taxonomy" id="69181"/>
    <lineage>
        <taxon>Eukaryota</taxon>
        <taxon>Viridiplantae</taxon>
        <taxon>Streptophyta</taxon>
        <taxon>Embryophyta</taxon>
        <taxon>Tracheophyta</taxon>
        <taxon>Spermatophyta</taxon>
        <taxon>Magnoliopsida</taxon>
        <taxon>eudicotyledons</taxon>
        <taxon>Gunneridae</taxon>
        <taxon>Pentapetalae</taxon>
        <taxon>rosids</taxon>
        <taxon>malvids</taxon>
        <taxon>Brassicales</taxon>
        <taxon>Brassicaceae</taxon>
        <taxon>Brassiceae</taxon>
        <taxon>Brassica</taxon>
    </lineage>
</organism>
<evidence type="ECO:0000313" key="2">
    <source>
        <dbReference type="Proteomes" id="UP000266723"/>
    </source>
</evidence>
<proteinExistence type="predicted"/>
<dbReference type="Proteomes" id="UP000266723">
    <property type="component" value="Unassembled WGS sequence"/>
</dbReference>
<reference evidence="1 2" key="1">
    <citation type="journal article" date="2020" name="BMC Genomics">
        <title>Intraspecific diversification of the crop wild relative Brassica cretica Lam. using demographic model selection.</title>
        <authorList>
            <person name="Kioukis A."/>
            <person name="Michalopoulou V.A."/>
            <person name="Briers L."/>
            <person name="Pirintsos S."/>
            <person name="Studholme D.J."/>
            <person name="Pavlidis P."/>
            <person name="Sarris P.F."/>
        </authorList>
    </citation>
    <scope>NUCLEOTIDE SEQUENCE [LARGE SCALE GENOMIC DNA]</scope>
    <source>
        <strain evidence="2">cv. PFS-1207/04</strain>
    </source>
</reference>
<name>A0ABQ7AX37_BRACR</name>
<dbReference type="EMBL" id="QGKV02001556">
    <property type="protein sequence ID" value="KAF3518940.1"/>
    <property type="molecule type" value="Genomic_DNA"/>
</dbReference>
<protein>
    <submittedName>
        <fullName evidence="1">Uncharacterized protein</fullName>
    </submittedName>
</protein>
<keyword evidence="2" id="KW-1185">Reference proteome</keyword>
<sequence length="176" mass="20053">MFSLVRQSWSSLALGSAYPTVHLLPSVSSLHKLHLRVLKREFDIVLLMNLEFVVVILAASSEQVDVTVENSRRMVYQSIRRFLQGGVESVDTPALDRCLMTRPSHLRSHHQDHNMRPQPQLRTGVSPELVTNTVLKKVKLVIGNRVCYSFFLGKQSVAKGLLWRLKQNRRLAQLEG</sequence>
<comment type="caution">
    <text evidence="1">The sequence shown here is derived from an EMBL/GenBank/DDBJ whole genome shotgun (WGS) entry which is preliminary data.</text>
</comment>
<accession>A0ABQ7AX37</accession>